<feature type="transmembrane region" description="Helical" evidence="1">
    <location>
        <begin position="40"/>
        <end position="60"/>
    </location>
</feature>
<evidence type="ECO:0000256" key="1">
    <source>
        <dbReference type="SAM" id="Phobius"/>
    </source>
</evidence>
<feature type="transmembrane region" description="Helical" evidence="1">
    <location>
        <begin position="7"/>
        <end position="28"/>
    </location>
</feature>
<protein>
    <submittedName>
        <fullName evidence="2">Uncharacterized protein</fullName>
    </submittedName>
</protein>
<dbReference type="Proteomes" id="UP000317839">
    <property type="component" value="Unassembled WGS sequence"/>
</dbReference>
<keyword evidence="1" id="KW-0812">Transmembrane</keyword>
<keyword evidence="1" id="KW-1133">Transmembrane helix</keyword>
<reference evidence="2 3" key="1">
    <citation type="submission" date="2019-06" db="EMBL/GenBank/DDBJ databases">
        <title>Draft genome of Aliikangiella marina GYP-15.</title>
        <authorList>
            <person name="Wang G."/>
        </authorList>
    </citation>
    <scope>NUCLEOTIDE SEQUENCE [LARGE SCALE GENOMIC DNA]</scope>
    <source>
        <strain evidence="2 3">GYP-15</strain>
    </source>
</reference>
<dbReference type="EMBL" id="VIKR01000003">
    <property type="protein sequence ID" value="TQV74123.1"/>
    <property type="molecule type" value="Genomic_DNA"/>
</dbReference>
<accession>A0A545TA80</accession>
<dbReference type="AlphaFoldDB" id="A0A545TA80"/>
<name>A0A545TA80_9GAMM</name>
<proteinExistence type="predicted"/>
<gene>
    <name evidence="2" type="ORF">FLL45_14800</name>
</gene>
<dbReference type="OrthoDB" id="332088at2"/>
<comment type="caution">
    <text evidence="2">The sequence shown here is derived from an EMBL/GenBank/DDBJ whole genome shotgun (WGS) entry which is preliminary data.</text>
</comment>
<sequence>MKNLGLLLTTFGTLYILLTLFGLNYSFVTWIDNWGESIGWSIRGAALLFGVLLYTIALYLESNSPIEADADAANSTSLSESSLQTEEA</sequence>
<keyword evidence="3" id="KW-1185">Reference proteome</keyword>
<evidence type="ECO:0000313" key="2">
    <source>
        <dbReference type="EMBL" id="TQV74123.1"/>
    </source>
</evidence>
<evidence type="ECO:0000313" key="3">
    <source>
        <dbReference type="Proteomes" id="UP000317839"/>
    </source>
</evidence>
<keyword evidence="1" id="KW-0472">Membrane</keyword>
<organism evidence="2 3">
    <name type="scientific">Aliikangiella marina</name>
    <dbReference type="NCBI Taxonomy" id="1712262"/>
    <lineage>
        <taxon>Bacteria</taxon>
        <taxon>Pseudomonadati</taxon>
        <taxon>Pseudomonadota</taxon>
        <taxon>Gammaproteobacteria</taxon>
        <taxon>Oceanospirillales</taxon>
        <taxon>Pleioneaceae</taxon>
        <taxon>Aliikangiella</taxon>
    </lineage>
</organism>
<dbReference type="RefSeq" id="WP_142942831.1">
    <property type="nucleotide sequence ID" value="NZ_VIKR01000003.1"/>
</dbReference>